<name>A0A0K2VCP2_LEPSM</name>
<evidence type="ECO:0000313" key="1">
    <source>
        <dbReference type="EMBL" id="CDW48308.1"/>
    </source>
</evidence>
<sequence>MSCVPKSIIRSGASLKWTSALSSSQIRMFLDFFKSILSNLVSFILLK</sequence>
<reference evidence="1" key="1">
    <citation type="submission" date="2014-05" db="EMBL/GenBank/DDBJ databases">
        <authorList>
            <person name="Chronopoulou M."/>
        </authorList>
    </citation>
    <scope>NUCLEOTIDE SEQUENCE</scope>
    <source>
        <tissue evidence="1">Whole organism</tissue>
    </source>
</reference>
<accession>A0A0K2VCP2</accession>
<dbReference type="EMBL" id="HACA01030947">
    <property type="protein sequence ID" value="CDW48308.1"/>
    <property type="molecule type" value="Transcribed_RNA"/>
</dbReference>
<dbReference type="AlphaFoldDB" id="A0A0K2VCP2"/>
<protein>
    <submittedName>
        <fullName evidence="1">Uncharacterized protein</fullName>
    </submittedName>
</protein>
<proteinExistence type="predicted"/>
<organism evidence="1">
    <name type="scientific">Lepeophtheirus salmonis</name>
    <name type="common">Salmon louse</name>
    <name type="synonym">Caligus salmonis</name>
    <dbReference type="NCBI Taxonomy" id="72036"/>
    <lineage>
        <taxon>Eukaryota</taxon>
        <taxon>Metazoa</taxon>
        <taxon>Ecdysozoa</taxon>
        <taxon>Arthropoda</taxon>
        <taxon>Crustacea</taxon>
        <taxon>Multicrustacea</taxon>
        <taxon>Hexanauplia</taxon>
        <taxon>Copepoda</taxon>
        <taxon>Siphonostomatoida</taxon>
        <taxon>Caligidae</taxon>
        <taxon>Lepeophtheirus</taxon>
    </lineage>
</organism>